<feature type="chain" id="PRO_5033987156" evidence="1">
    <location>
        <begin position="20"/>
        <end position="185"/>
    </location>
</feature>
<keyword evidence="3" id="KW-1185">Reference proteome</keyword>
<dbReference type="EMBL" id="BMQG01000034">
    <property type="protein sequence ID" value="GGM60070.1"/>
    <property type="molecule type" value="Genomic_DNA"/>
</dbReference>
<comment type="caution">
    <text evidence="2">The sequence shown here is derived from an EMBL/GenBank/DDBJ whole genome shotgun (WGS) entry which is preliminary data.</text>
</comment>
<feature type="signal peptide" evidence="1">
    <location>
        <begin position="1"/>
        <end position="19"/>
    </location>
</feature>
<organism evidence="2 3">
    <name type="scientific">Deinococcus arenae</name>
    <dbReference type="NCBI Taxonomy" id="1452751"/>
    <lineage>
        <taxon>Bacteria</taxon>
        <taxon>Thermotogati</taxon>
        <taxon>Deinococcota</taxon>
        <taxon>Deinococci</taxon>
        <taxon>Deinococcales</taxon>
        <taxon>Deinococcaceae</taxon>
        <taxon>Deinococcus</taxon>
    </lineage>
</organism>
<gene>
    <name evidence="2" type="ORF">GCM10008956_39670</name>
</gene>
<dbReference type="AlphaFoldDB" id="A0A8H9LAP5"/>
<dbReference type="RefSeq" id="WP_155300335.1">
    <property type="nucleotide sequence ID" value="NZ_BMQG01000034.1"/>
</dbReference>
<name>A0A8H9LAP5_9DEIO</name>
<sequence length="185" mass="19803">MKMNILLVAGVLLAGAALAQSASTQVAPETHPVGDIPDSQAFVRYSSVAGHFSLEVPEGWSRRTQGQTVTFTSKLGAVELSVQKGAPPLTLSKVKARELTVLHKTVRNLNVTAVRDVKLPAGPAVLVRFTSTGDVNAVTGRATRQDNDLYVLARNGQGVTVRFSAPLGADNVDAWTRMAHSFRWQ</sequence>
<accession>A0A8H9LAP5</accession>
<evidence type="ECO:0000313" key="3">
    <source>
        <dbReference type="Proteomes" id="UP000600547"/>
    </source>
</evidence>
<keyword evidence="2" id="KW-0449">Lipoprotein</keyword>
<proteinExistence type="predicted"/>
<dbReference type="Gene3D" id="3.40.1000.10">
    <property type="entry name" value="Mog1/PsbP, alpha/beta/alpha sandwich"/>
    <property type="match status" value="1"/>
</dbReference>
<evidence type="ECO:0000313" key="2">
    <source>
        <dbReference type="EMBL" id="GGM60070.1"/>
    </source>
</evidence>
<dbReference type="Proteomes" id="UP000600547">
    <property type="component" value="Unassembled WGS sequence"/>
</dbReference>
<protein>
    <submittedName>
        <fullName evidence="2">Lipoprotein</fullName>
    </submittedName>
</protein>
<reference evidence="3" key="1">
    <citation type="journal article" date="2019" name="Int. J. Syst. Evol. Microbiol.">
        <title>The Global Catalogue of Microorganisms (GCM) 10K type strain sequencing project: providing services to taxonomists for standard genome sequencing and annotation.</title>
        <authorList>
            <consortium name="The Broad Institute Genomics Platform"/>
            <consortium name="The Broad Institute Genome Sequencing Center for Infectious Disease"/>
            <person name="Wu L."/>
            <person name="Ma J."/>
        </authorList>
    </citation>
    <scope>NUCLEOTIDE SEQUENCE [LARGE SCALE GENOMIC DNA]</scope>
    <source>
        <strain evidence="3">JCM 31047</strain>
    </source>
</reference>
<keyword evidence="1" id="KW-0732">Signal</keyword>
<evidence type="ECO:0000256" key="1">
    <source>
        <dbReference type="SAM" id="SignalP"/>
    </source>
</evidence>